<protein>
    <submittedName>
        <fullName evidence="1">Uncharacterized protein</fullName>
    </submittedName>
</protein>
<organism evidence="1 2">
    <name type="scientific">Pluteus cervinus</name>
    <dbReference type="NCBI Taxonomy" id="181527"/>
    <lineage>
        <taxon>Eukaryota</taxon>
        <taxon>Fungi</taxon>
        <taxon>Dikarya</taxon>
        <taxon>Basidiomycota</taxon>
        <taxon>Agaricomycotina</taxon>
        <taxon>Agaricomycetes</taxon>
        <taxon>Agaricomycetidae</taxon>
        <taxon>Agaricales</taxon>
        <taxon>Pluteineae</taxon>
        <taxon>Pluteaceae</taxon>
        <taxon>Pluteus</taxon>
    </lineage>
</organism>
<accession>A0ACD3ARP8</accession>
<name>A0ACD3ARP8_9AGAR</name>
<evidence type="ECO:0000313" key="1">
    <source>
        <dbReference type="EMBL" id="TFK68207.1"/>
    </source>
</evidence>
<sequence>MLGTRTKQINTYGKRNQRIVAVSEPRERLTDTTSIFEEPPVTHWAPVASRMRKRENDMVPVKVKTPSPKVIRIQKKKRLSPVFSPVKRKTRIIQIVDDEIPSRNSQPAGKGKGKANAELATPTRTPLASFSVNLPASPAIMNKPRPKPSKKAKGTPLRPPAQVVEVDIIILDDDGVTISKERRVSRTNAEIQPIKKKPTAPLPLKDQTKSRSLRRRPIVLTDSESDNDEPVVIAQPTRRVTRRPLRIESDESESEKDVVPPPPACETEPIPAPKPLKAKLSSSKIEVVIPQAPYVVPKPQARTAPRPASPHRRQTQLPSLHTLHTFPTAPSPPPRPRRLTPIKRGARRNQPFEPPSPVTPTTPTDLDLSLDFSGLNIDSPSALDASLRNQLPIPAYLHPLLEECGQEEQGPYEFSAFIDSFPFDPVVQSHKKPQSSLQFRKIGEASYSEVFGIGDVVLKIIPLRNETREKSMRSEDMDADEPAPSDAKDVRKEIIVTRAMGDVCDGFVRLLKTYVVRGKYPDLLLNLWDDYNETKGSESVRPDTFTASQVYAIIVLPNGGLDLENYTFTNGAKTGWRQACSIFWQVAKALAHAEQLVSFEHRDLHWGQILVKNLPGSMATPLRAVNLNQVAKPKSRRLFMDDAAHGVRATLIDLGLARMDAGDGSGGERVHWTPLEEEIFMGSGDYQFDVYRLMRDYNIDNWVDFNPFTNVMWLHYLSLKLLQSKRLKPPSTTSSRKPGSSTLAQQAHLQTPNRSSSSGTGFSEKECYDSLLDIENWLKTCISGLSRPKPVAGTSRGRRKTQAPMAMRSKVKPTIPSDGPSCAGEVVAYAVKKGWIKALSSSPS</sequence>
<dbReference type="EMBL" id="ML208357">
    <property type="protein sequence ID" value="TFK68207.1"/>
    <property type="molecule type" value="Genomic_DNA"/>
</dbReference>
<gene>
    <name evidence="1" type="ORF">BDN72DRAFT_879180</name>
</gene>
<dbReference type="Proteomes" id="UP000308600">
    <property type="component" value="Unassembled WGS sequence"/>
</dbReference>
<evidence type="ECO:0000313" key="2">
    <source>
        <dbReference type="Proteomes" id="UP000308600"/>
    </source>
</evidence>
<reference evidence="1 2" key="1">
    <citation type="journal article" date="2019" name="Nat. Ecol. Evol.">
        <title>Megaphylogeny resolves global patterns of mushroom evolution.</title>
        <authorList>
            <person name="Varga T."/>
            <person name="Krizsan K."/>
            <person name="Foldi C."/>
            <person name="Dima B."/>
            <person name="Sanchez-Garcia M."/>
            <person name="Sanchez-Ramirez S."/>
            <person name="Szollosi G.J."/>
            <person name="Szarkandi J.G."/>
            <person name="Papp V."/>
            <person name="Albert L."/>
            <person name="Andreopoulos W."/>
            <person name="Angelini C."/>
            <person name="Antonin V."/>
            <person name="Barry K.W."/>
            <person name="Bougher N.L."/>
            <person name="Buchanan P."/>
            <person name="Buyck B."/>
            <person name="Bense V."/>
            <person name="Catcheside P."/>
            <person name="Chovatia M."/>
            <person name="Cooper J."/>
            <person name="Damon W."/>
            <person name="Desjardin D."/>
            <person name="Finy P."/>
            <person name="Geml J."/>
            <person name="Haridas S."/>
            <person name="Hughes K."/>
            <person name="Justo A."/>
            <person name="Karasinski D."/>
            <person name="Kautmanova I."/>
            <person name="Kiss B."/>
            <person name="Kocsube S."/>
            <person name="Kotiranta H."/>
            <person name="LaButti K.M."/>
            <person name="Lechner B.E."/>
            <person name="Liimatainen K."/>
            <person name="Lipzen A."/>
            <person name="Lukacs Z."/>
            <person name="Mihaltcheva S."/>
            <person name="Morgado L.N."/>
            <person name="Niskanen T."/>
            <person name="Noordeloos M.E."/>
            <person name="Ohm R.A."/>
            <person name="Ortiz-Santana B."/>
            <person name="Ovrebo C."/>
            <person name="Racz N."/>
            <person name="Riley R."/>
            <person name="Savchenko A."/>
            <person name="Shiryaev A."/>
            <person name="Soop K."/>
            <person name="Spirin V."/>
            <person name="Szebenyi C."/>
            <person name="Tomsovsky M."/>
            <person name="Tulloss R.E."/>
            <person name="Uehling J."/>
            <person name="Grigoriev I.V."/>
            <person name="Vagvolgyi C."/>
            <person name="Papp T."/>
            <person name="Martin F.M."/>
            <person name="Miettinen O."/>
            <person name="Hibbett D.S."/>
            <person name="Nagy L.G."/>
        </authorList>
    </citation>
    <scope>NUCLEOTIDE SEQUENCE [LARGE SCALE GENOMIC DNA]</scope>
    <source>
        <strain evidence="1 2">NL-1719</strain>
    </source>
</reference>
<keyword evidence="2" id="KW-1185">Reference proteome</keyword>
<proteinExistence type="predicted"/>